<protein>
    <submittedName>
        <fullName evidence="2">ATP/GTP-binding protein</fullName>
    </submittedName>
</protein>
<dbReference type="SUPFAM" id="SSF52540">
    <property type="entry name" value="P-loop containing nucleoside triphosphate hydrolases"/>
    <property type="match status" value="1"/>
</dbReference>
<evidence type="ECO:0000313" key="3">
    <source>
        <dbReference type="Proteomes" id="UP001501410"/>
    </source>
</evidence>
<dbReference type="EMBL" id="BAABEZ010000022">
    <property type="protein sequence ID" value="GAA4456497.1"/>
    <property type="molecule type" value="Genomic_DNA"/>
</dbReference>
<proteinExistence type="predicted"/>
<dbReference type="InterPro" id="IPR027417">
    <property type="entry name" value="P-loop_NTPase"/>
</dbReference>
<dbReference type="RefSeq" id="WP_344826785.1">
    <property type="nucleotide sequence ID" value="NZ_BAABEZ010000022.1"/>
</dbReference>
<keyword evidence="3" id="KW-1185">Reference proteome</keyword>
<dbReference type="PANTHER" id="PTHR40396">
    <property type="entry name" value="ATPASE-LIKE PROTEIN"/>
    <property type="match status" value="1"/>
</dbReference>
<feature type="domain" description="ATPase AAA-type core" evidence="1">
    <location>
        <begin position="60"/>
        <end position="377"/>
    </location>
</feature>
<accession>A0ABP8MYN6</accession>
<dbReference type="InterPro" id="IPR003959">
    <property type="entry name" value="ATPase_AAA_core"/>
</dbReference>
<comment type="caution">
    <text evidence="2">The sequence shown here is derived from an EMBL/GenBank/DDBJ whole genome shotgun (WGS) entry which is preliminary data.</text>
</comment>
<dbReference type="Pfam" id="PF13304">
    <property type="entry name" value="AAA_21"/>
    <property type="match status" value="1"/>
</dbReference>
<dbReference type="Gene3D" id="3.40.50.300">
    <property type="entry name" value="P-loop containing nucleotide triphosphate hydrolases"/>
    <property type="match status" value="1"/>
</dbReference>
<gene>
    <name evidence="2" type="ORF">GCM10023092_21810</name>
</gene>
<sequence length="445" mass="51387">MLISFNFRPEMIISFNLENFLSFGSKNTLSFIATPIKDKADKTFTPPSYQWDYRLLRSVGILGYNSAGKSNFLKAIAAMKYAVLYSTISSTNVFTSSISPFLLRKENLEPTSLEILFFLNNRKYRYGFKILDSLITEEWLYYSEPTVRENNLFYRQGGGITYNKNWNKDVDNSLEPLFKRANGQTLFLSILGILNVRPAVEILKWFEKITVIETFDADTFIDFTSERLQDEIFKINFLGILREASLGFHTIVESKTAQAAQSKLSLDFMDFMVQNELLPKVKYVVHTVHTMFDNEGKEAGTIRFDLRQQESAGTKKFFGLIGLLLDSMLKGSILLFDELDAQFHFAMYETLVIFFNNAKINPKGAQLIFTSHNTTLLKKSKIRRDQLYTIIKNTKSESELRRIHEKGNAVRTDQSIEKEYTEGRLKTHPDIDFNLFTGILDFPEY</sequence>
<name>A0ABP8MYN6_9BACT</name>
<reference evidence="3" key="1">
    <citation type="journal article" date="2019" name="Int. J. Syst. Evol. Microbiol.">
        <title>The Global Catalogue of Microorganisms (GCM) 10K type strain sequencing project: providing services to taxonomists for standard genome sequencing and annotation.</title>
        <authorList>
            <consortium name="The Broad Institute Genomics Platform"/>
            <consortium name="The Broad Institute Genome Sequencing Center for Infectious Disease"/>
            <person name="Wu L."/>
            <person name="Ma J."/>
        </authorList>
    </citation>
    <scope>NUCLEOTIDE SEQUENCE [LARGE SCALE GENOMIC DNA]</scope>
    <source>
        <strain evidence="3">JCM 31921</strain>
    </source>
</reference>
<evidence type="ECO:0000313" key="2">
    <source>
        <dbReference type="EMBL" id="GAA4456497.1"/>
    </source>
</evidence>
<dbReference type="PANTHER" id="PTHR40396:SF1">
    <property type="entry name" value="ATPASE AAA-TYPE CORE DOMAIN-CONTAINING PROTEIN"/>
    <property type="match status" value="1"/>
</dbReference>
<evidence type="ECO:0000259" key="1">
    <source>
        <dbReference type="Pfam" id="PF13304"/>
    </source>
</evidence>
<organism evidence="2 3">
    <name type="scientific">Rurimicrobium arvi</name>
    <dbReference type="NCBI Taxonomy" id="2049916"/>
    <lineage>
        <taxon>Bacteria</taxon>
        <taxon>Pseudomonadati</taxon>
        <taxon>Bacteroidota</taxon>
        <taxon>Chitinophagia</taxon>
        <taxon>Chitinophagales</taxon>
        <taxon>Chitinophagaceae</taxon>
        <taxon>Rurimicrobium</taxon>
    </lineage>
</organism>
<dbReference type="Proteomes" id="UP001501410">
    <property type="component" value="Unassembled WGS sequence"/>
</dbReference>